<reference evidence="2" key="2">
    <citation type="submission" date="2018-05" db="EMBL/GenBank/DDBJ databases">
        <title>OpunRS2 (Oryza punctata Reference Sequence Version 2).</title>
        <authorList>
            <person name="Zhang J."/>
            <person name="Kudrna D."/>
            <person name="Lee S."/>
            <person name="Talag J."/>
            <person name="Welchert J."/>
            <person name="Wing R.A."/>
        </authorList>
    </citation>
    <scope>NUCLEOTIDE SEQUENCE [LARGE SCALE GENOMIC DNA]</scope>
</reference>
<evidence type="ECO:0000256" key="1">
    <source>
        <dbReference type="SAM" id="MobiDB-lite"/>
    </source>
</evidence>
<feature type="compositionally biased region" description="Basic and acidic residues" evidence="1">
    <location>
        <begin position="139"/>
        <end position="151"/>
    </location>
</feature>
<name>A0A0E0M6R1_ORYPU</name>
<dbReference type="AlphaFoldDB" id="A0A0E0M6R1"/>
<reference evidence="2" key="1">
    <citation type="submission" date="2015-04" db="UniProtKB">
        <authorList>
            <consortium name="EnsemblPlants"/>
        </authorList>
    </citation>
    <scope>IDENTIFICATION</scope>
</reference>
<dbReference type="Proteomes" id="UP000026962">
    <property type="component" value="Chromosome 10"/>
</dbReference>
<accession>A0A0E0M6R1</accession>
<protein>
    <submittedName>
        <fullName evidence="2">Uncharacterized protein</fullName>
    </submittedName>
</protein>
<evidence type="ECO:0000313" key="3">
    <source>
        <dbReference type="Proteomes" id="UP000026962"/>
    </source>
</evidence>
<organism evidence="2">
    <name type="scientific">Oryza punctata</name>
    <name type="common">Red rice</name>
    <dbReference type="NCBI Taxonomy" id="4537"/>
    <lineage>
        <taxon>Eukaryota</taxon>
        <taxon>Viridiplantae</taxon>
        <taxon>Streptophyta</taxon>
        <taxon>Embryophyta</taxon>
        <taxon>Tracheophyta</taxon>
        <taxon>Spermatophyta</taxon>
        <taxon>Magnoliopsida</taxon>
        <taxon>Liliopsida</taxon>
        <taxon>Poales</taxon>
        <taxon>Poaceae</taxon>
        <taxon>BOP clade</taxon>
        <taxon>Oryzoideae</taxon>
        <taxon>Oryzeae</taxon>
        <taxon>Oryzinae</taxon>
        <taxon>Oryza</taxon>
    </lineage>
</organism>
<dbReference type="Gramene" id="OPUNC10G05900.1">
    <property type="protein sequence ID" value="OPUNC10G05900.1"/>
    <property type="gene ID" value="OPUNC10G05900"/>
</dbReference>
<proteinExistence type="predicted"/>
<sequence>MEEPTIFLGGRIEEKEEWEATPTLELVSDVNGHGSGEVGDVAEGGLGEGWKQMWSMVPRSGCVPSSTSGHRGRLAPLPPLTTAQLLSCRSPSLAWLPPVRSALRLLCPPLACSARSASPATLLTAAPLYPPSTRLPPSRGEREDREKREES</sequence>
<keyword evidence="3" id="KW-1185">Reference proteome</keyword>
<dbReference type="HOGENOM" id="CLU_1734433_0_0_1"/>
<dbReference type="EnsemblPlants" id="OPUNC10G05900.1">
    <property type="protein sequence ID" value="OPUNC10G05900.1"/>
    <property type="gene ID" value="OPUNC10G05900"/>
</dbReference>
<feature type="region of interest" description="Disordered" evidence="1">
    <location>
        <begin position="123"/>
        <end position="151"/>
    </location>
</feature>
<evidence type="ECO:0000313" key="2">
    <source>
        <dbReference type="EnsemblPlants" id="OPUNC10G05900.1"/>
    </source>
</evidence>